<dbReference type="EMBL" id="UINC01038029">
    <property type="protein sequence ID" value="SVB34422.1"/>
    <property type="molecule type" value="Genomic_DNA"/>
</dbReference>
<keyword evidence="2" id="KW-0560">Oxidoreductase</keyword>
<dbReference type="InterPro" id="IPR015590">
    <property type="entry name" value="Aldehyde_DH_dom"/>
</dbReference>
<evidence type="ECO:0000256" key="2">
    <source>
        <dbReference type="ARBA" id="ARBA00023002"/>
    </source>
</evidence>
<dbReference type="PANTHER" id="PTHR11699">
    <property type="entry name" value="ALDEHYDE DEHYDROGENASE-RELATED"/>
    <property type="match status" value="1"/>
</dbReference>
<dbReference type="InterPro" id="IPR016163">
    <property type="entry name" value="Ald_DH_C"/>
</dbReference>
<comment type="similarity">
    <text evidence="1">Belongs to the aldehyde dehydrogenase family.</text>
</comment>
<gene>
    <name evidence="4" type="ORF">METZ01_LOCUS187276</name>
</gene>
<dbReference type="AlphaFoldDB" id="A0A382D8S6"/>
<dbReference type="InterPro" id="IPR016160">
    <property type="entry name" value="Ald_DH_CS_CYS"/>
</dbReference>
<dbReference type="FunFam" id="3.40.309.10:FF:000009">
    <property type="entry name" value="Aldehyde dehydrogenase A"/>
    <property type="match status" value="1"/>
</dbReference>
<dbReference type="FunFam" id="3.40.605.10:FF:000007">
    <property type="entry name" value="NAD/NADP-dependent betaine aldehyde dehydrogenase"/>
    <property type="match status" value="1"/>
</dbReference>
<reference evidence="4" key="1">
    <citation type="submission" date="2018-05" db="EMBL/GenBank/DDBJ databases">
        <authorList>
            <person name="Lanie J.A."/>
            <person name="Ng W.-L."/>
            <person name="Kazmierczak K.M."/>
            <person name="Andrzejewski T.M."/>
            <person name="Davidsen T.M."/>
            <person name="Wayne K.J."/>
            <person name="Tettelin H."/>
            <person name="Glass J.I."/>
            <person name="Rusch D."/>
            <person name="Podicherti R."/>
            <person name="Tsui H.-C.T."/>
            <person name="Winkler M.E."/>
        </authorList>
    </citation>
    <scope>NUCLEOTIDE SEQUENCE</scope>
</reference>
<organism evidence="4">
    <name type="scientific">marine metagenome</name>
    <dbReference type="NCBI Taxonomy" id="408172"/>
    <lineage>
        <taxon>unclassified sequences</taxon>
        <taxon>metagenomes</taxon>
        <taxon>ecological metagenomes</taxon>
    </lineage>
</organism>
<sequence>MNLFKTDYKNYIGGKWEDSASGKTFEVTNPAHCKQVLATCQDSNKDDIDRAVAVANEAFKTWRKVPAPKRGEIMFKAAEILLRDKEDIAKIMTQEMGKPLSETRGDVQEAIDMGYYAAGEGRRLGGQTVPSELNDKFCMSMRMPLGVIGAITPWNFPIAIPSWKAFPALVAGNTMVIKPAEDTPLSVCRLAMVFEEAGVPPGVFNVVTGYGESAGQPLVENELVKLVSFTGSTITGWKIATRCADQMKPYTLEMGGKNAIVVMEDADVDLAVDGVVWGAFGTSGQRCTACSRVFVHENVKDDFINKLVGRAEALFIGDGLDDKVDMGPVINEKALHKIDGMVAEAKAKNTILCGGKINQQPSSKIPEKYGTFTETYGWFYTPTVITDVSEHDMIAQEEVFGPVVALISFNDTDEVIDMVNNSKYGLSAAVYTANVNFAFKAFNEIDTGITYINSSTIGAEIQLPFGGTKGTGNGHRDAGHNMIDNCTEWKSVFVDYSGVLQKAQIED</sequence>
<proteinExistence type="inferred from homology"/>
<dbReference type="InterPro" id="IPR029510">
    <property type="entry name" value="Ald_DH_CS_GLU"/>
</dbReference>
<dbReference type="InterPro" id="IPR016161">
    <property type="entry name" value="Ald_DH/histidinol_DH"/>
</dbReference>
<dbReference type="PROSITE" id="PS00687">
    <property type="entry name" value="ALDEHYDE_DEHYDR_GLU"/>
    <property type="match status" value="1"/>
</dbReference>
<evidence type="ECO:0000256" key="1">
    <source>
        <dbReference type="ARBA" id="ARBA00009986"/>
    </source>
</evidence>
<dbReference type="PROSITE" id="PS00070">
    <property type="entry name" value="ALDEHYDE_DEHYDR_CYS"/>
    <property type="match status" value="1"/>
</dbReference>
<dbReference type="Gene3D" id="3.40.309.10">
    <property type="entry name" value="Aldehyde Dehydrogenase, Chain A, domain 2"/>
    <property type="match status" value="1"/>
</dbReference>
<dbReference type="CDD" id="cd07131">
    <property type="entry name" value="ALDH_AldH-CAJ73105"/>
    <property type="match status" value="1"/>
</dbReference>
<dbReference type="SUPFAM" id="SSF53720">
    <property type="entry name" value="ALDH-like"/>
    <property type="match status" value="1"/>
</dbReference>
<feature type="domain" description="Aldehyde dehydrogenase" evidence="3">
    <location>
        <begin position="16"/>
        <end position="492"/>
    </location>
</feature>
<evidence type="ECO:0000313" key="4">
    <source>
        <dbReference type="EMBL" id="SVB34422.1"/>
    </source>
</evidence>
<dbReference type="InterPro" id="IPR016162">
    <property type="entry name" value="Ald_DH_N"/>
</dbReference>
<name>A0A382D8S6_9ZZZZ</name>
<dbReference type="GO" id="GO:0016620">
    <property type="term" value="F:oxidoreductase activity, acting on the aldehyde or oxo group of donors, NAD or NADP as acceptor"/>
    <property type="evidence" value="ECO:0007669"/>
    <property type="project" value="InterPro"/>
</dbReference>
<protein>
    <recommendedName>
        <fullName evidence="3">Aldehyde dehydrogenase domain-containing protein</fullName>
    </recommendedName>
</protein>
<accession>A0A382D8S6</accession>
<evidence type="ECO:0000259" key="3">
    <source>
        <dbReference type="Pfam" id="PF00171"/>
    </source>
</evidence>
<dbReference type="Gene3D" id="3.40.605.10">
    <property type="entry name" value="Aldehyde Dehydrogenase, Chain A, domain 1"/>
    <property type="match status" value="1"/>
</dbReference>
<dbReference type="Pfam" id="PF00171">
    <property type="entry name" value="Aldedh"/>
    <property type="match status" value="1"/>
</dbReference>